<feature type="transmembrane region" description="Helical" evidence="6">
    <location>
        <begin position="329"/>
        <end position="347"/>
    </location>
</feature>
<evidence type="ECO:0000256" key="3">
    <source>
        <dbReference type="ARBA" id="ARBA00022692"/>
    </source>
</evidence>
<evidence type="ECO:0000256" key="2">
    <source>
        <dbReference type="ARBA" id="ARBA00022448"/>
    </source>
</evidence>
<gene>
    <name evidence="8" type="ORF">ACFP1F_05405</name>
</gene>
<feature type="transmembrane region" description="Helical" evidence="6">
    <location>
        <begin position="298"/>
        <end position="322"/>
    </location>
</feature>
<keyword evidence="4 6" id="KW-1133">Transmembrane helix</keyword>
<proteinExistence type="predicted"/>
<dbReference type="RefSeq" id="WP_125593682.1">
    <property type="nucleotide sequence ID" value="NZ_JBHSSN010000013.1"/>
</dbReference>
<dbReference type="Gene3D" id="1.20.1720.10">
    <property type="entry name" value="Multidrug resistance protein D"/>
    <property type="match status" value="1"/>
</dbReference>
<feature type="transmembrane region" description="Helical" evidence="6">
    <location>
        <begin position="76"/>
        <end position="93"/>
    </location>
</feature>
<feature type="transmembrane region" description="Helical" evidence="6">
    <location>
        <begin position="197"/>
        <end position="218"/>
    </location>
</feature>
<sequence>MERSKTNIAAVTIAIYLATFVSAVEGTILSTALPTIVGDLHGVSLMNWVFSIYLLVTAMVTPIYGKLTDLIGRKPAVQVGLAIFTFGSLMSGLSNSMLELVFWRAIQGLGAGALPTATVTIIADLYPYEKRPQILGLNNLVWGIATLSAPLIGGIVVNALSWHWVFFINIPLRLLIIVLFQIFLHESRQKSKVDIDFKGSFWLMLSVLFLMLSFQFLSYKDLDWLSISIFWVASIFTLWRFIKHERFTKNPFVSLQLFRNRPFVVQNAIAALISGYLMAITVYIPIWVQGVLGTPVSYAGYAITPHSIFWVIGSFATSYLITKWTPHKILRFSLLIVLAAGILLAFIPMMTKFGWFLIITAISGFGFGITIVMTTVESQHLVSKNDVGMATSFNTLSKTLGQTLMVSIFGIILNVGIQNGISTHRGVNLTMVNQIINPKTAIGLPVKDLLKSRQVLYGGLHWIYLAGVVVIVLAIFINKFGYKKSQR</sequence>
<feature type="transmembrane region" description="Helical" evidence="6">
    <location>
        <begin position="140"/>
        <end position="160"/>
    </location>
</feature>
<organism evidence="8 9">
    <name type="scientific">Companilactobacillus baiquanensis</name>
    <dbReference type="NCBI Taxonomy" id="2486005"/>
    <lineage>
        <taxon>Bacteria</taxon>
        <taxon>Bacillati</taxon>
        <taxon>Bacillota</taxon>
        <taxon>Bacilli</taxon>
        <taxon>Lactobacillales</taxon>
        <taxon>Lactobacillaceae</taxon>
        <taxon>Companilactobacillus</taxon>
    </lineage>
</organism>
<dbReference type="InterPro" id="IPR011701">
    <property type="entry name" value="MFS"/>
</dbReference>
<evidence type="ECO:0000313" key="9">
    <source>
        <dbReference type="Proteomes" id="UP001596186"/>
    </source>
</evidence>
<feature type="transmembrane region" description="Helical" evidence="6">
    <location>
        <begin position="166"/>
        <end position="185"/>
    </location>
</feature>
<comment type="subcellular location">
    <subcellularLocation>
        <location evidence="1">Cell membrane</location>
        <topology evidence="1">Multi-pass membrane protein</topology>
    </subcellularLocation>
</comment>
<feature type="domain" description="Major facilitator superfamily (MFS) profile" evidence="7">
    <location>
        <begin position="11"/>
        <end position="486"/>
    </location>
</feature>
<keyword evidence="2" id="KW-0813">Transport</keyword>
<evidence type="ECO:0000256" key="4">
    <source>
        <dbReference type="ARBA" id="ARBA00022989"/>
    </source>
</evidence>
<dbReference type="SUPFAM" id="SSF103473">
    <property type="entry name" value="MFS general substrate transporter"/>
    <property type="match status" value="1"/>
</dbReference>
<name>A0ABW1UWQ5_9LACO</name>
<feature type="transmembrane region" description="Helical" evidence="6">
    <location>
        <begin position="353"/>
        <end position="376"/>
    </location>
</feature>
<dbReference type="InterPro" id="IPR020846">
    <property type="entry name" value="MFS_dom"/>
</dbReference>
<feature type="transmembrane region" description="Helical" evidence="6">
    <location>
        <begin position="263"/>
        <end position="286"/>
    </location>
</feature>
<comment type="caution">
    <text evidence="8">The sequence shown here is derived from an EMBL/GenBank/DDBJ whole genome shotgun (WGS) entry which is preliminary data.</text>
</comment>
<dbReference type="Pfam" id="PF07690">
    <property type="entry name" value="MFS_1"/>
    <property type="match status" value="1"/>
</dbReference>
<dbReference type="Proteomes" id="UP001596186">
    <property type="component" value="Unassembled WGS sequence"/>
</dbReference>
<dbReference type="PANTHER" id="PTHR23501:SF191">
    <property type="entry name" value="VACUOLAR BASIC AMINO ACID TRANSPORTER 4"/>
    <property type="match status" value="1"/>
</dbReference>
<keyword evidence="5 6" id="KW-0472">Membrane</keyword>
<feature type="transmembrane region" description="Helical" evidence="6">
    <location>
        <begin position="455"/>
        <end position="477"/>
    </location>
</feature>
<evidence type="ECO:0000259" key="7">
    <source>
        <dbReference type="PROSITE" id="PS50850"/>
    </source>
</evidence>
<dbReference type="InterPro" id="IPR036259">
    <property type="entry name" value="MFS_trans_sf"/>
</dbReference>
<dbReference type="EMBL" id="JBHSSN010000013">
    <property type="protein sequence ID" value="MFC6323166.1"/>
    <property type="molecule type" value="Genomic_DNA"/>
</dbReference>
<keyword evidence="9" id="KW-1185">Reference proteome</keyword>
<evidence type="ECO:0000256" key="6">
    <source>
        <dbReference type="SAM" id="Phobius"/>
    </source>
</evidence>
<protein>
    <submittedName>
        <fullName evidence="8">MFS transporter</fullName>
    </submittedName>
</protein>
<evidence type="ECO:0000313" key="8">
    <source>
        <dbReference type="EMBL" id="MFC6323166.1"/>
    </source>
</evidence>
<accession>A0ABW1UWQ5</accession>
<feature type="transmembrane region" description="Helical" evidence="6">
    <location>
        <begin position="396"/>
        <end position="417"/>
    </location>
</feature>
<keyword evidence="3 6" id="KW-0812">Transmembrane</keyword>
<reference evidence="9" key="1">
    <citation type="journal article" date="2019" name="Int. J. Syst. Evol. Microbiol.">
        <title>The Global Catalogue of Microorganisms (GCM) 10K type strain sequencing project: providing services to taxonomists for standard genome sequencing and annotation.</title>
        <authorList>
            <consortium name="The Broad Institute Genomics Platform"/>
            <consortium name="The Broad Institute Genome Sequencing Center for Infectious Disease"/>
            <person name="Wu L."/>
            <person name="Ma J."/>
        </authorList>
    </citation>
    <scope>NUCLEOTIDE SEQUENCE [LARGE SCALE GENOMIC DNA]</scope>
    <source>
        <strain evidence="9">CCM 8895</strain>
    </source>
</reference>
<dbReference type="PROSITE" id="PS50850">
    <property type="entry name" value="MFS"/>
    <property type="match status" value="1"/>
</dbReference>
<dbReference type="PANTHER" id="PTHR23501">
    <property type="entry name" value="MAJOR FACILITATOR SUPERFAMILY"/>
    <property type="match status" value="1"/>
</dbReference>
<dbReference type="Gene3D" id="1.20.1250.20">
    <property type="entry name" value="MFS general substrate transporter like domains"/>
    <property type="match status" value="1"/>
</dbReference>
<evidence type="ECO:0000256" key="1">
    <source>
        <dbReference type="ARBA" id="ARBA00004651"/>
    </source>
</evidence>
<dbReference type="PRINTS" id="PR01036">
    <property type="entry name" value="TCRTETB"/>
</dbReference>
<feature type="transmembrane region" description="Helical" evidence="6">
    <location>
        <begin position="224"/>
        <end position="242"/>
    </location>
</feature>
<evidence type="ECO:0000256" key="5">
    <source>
        <dbReference type="ARBA" id="ARBA00023136"/>
    </source>
</evidence>
<feature type="transmembrane region" description="Helical" evidence="6">
    <location>
        <begin position="105"/>
        <end position="128"/>
    </location>
</feature>
<feature type="transmembrane region" description="Helical" evidence="6">
    <location>
        <begin position="47"/>
        <end position="64"/>
    </location>
</feature>